<sequence>MFTEYKNLPNNSRVWIYQADREFTENEINFISEKAEDFINQWTRHGDDLKGSFIIKYNQFLVLAVDESFNNVSGCSIDSSVRFIKELENELQLDLMDKMNVTFKDNDNINLVKLFDFQKFAKEQKVTAETIVFNNMVDTKEDFENNWEIPAKDSWHKRFLV</sequence>
<evidence type="ECO:0000313" key="1">
    <source>
        <dbReference type="EMBL" id="OAD44480.1"/>
    </source>
</evidence>
<evidence type="ECO:0000313" key="2">
    <source>
        <dbReference type="Proteomes" id="UP000076923"/>
    </source>
</evidence>
<dbReference type="AlphaFoldDB" id="A0A176T993"/>
<dbReference type="Proteomes" id="UP000076923">
    <property type="component" value="Unassembled WGS sequence"/>
</dbReference>
<organism evidence="1 2">
    <name type="scientific">Polaribacter atrinae</name>
    <dbReference type="NCBI Taxonomy" id="1333662"/>
    <lineage>
        <taxon>Bacteria</taxon>
        <taxon>Pseudomonadati</taxon>
        <taxon>Bacteroidota</taxon>
        <taxon>Flavobacteriia</taxon>
        <taxon>Flavobacteriales</taxon>
        <taxon>Flavobacteriaceae</taxon>
    </lineage>
</organism>
<dbReference type="OrthoDB" id="978691at2"/>
<comment type="caution">
    <text evidence="1">The sequence shown here is derived from an EMBL/GenBank/DDBJ whole genome shotgun (WGS) entry which is preliminary data.</text>
</comment>
<gene>
    <name evidence="1" type="ORF">LPB303_12645</name>
</gene>
<accession>A0A176T993</accession>
<reference evidence="1 2" key="1">
    <citation type="submission" date="2016-02" db="EMBL/GenBank/DDBJ databases">
        <title>Draft genome sequence of Polaribacter atrinae KACC17473.</title>
        <authorList>
            <person name="Shin S.-K."/>
            <person name="Yi H."/>
        </authorList>
    </citation>
    <scope>NUCLEOTIDE SEQUENCE [LARGE SCALE GENOMIC DNA]</scope>
    <source>
        <strain evidence="1 2">KACC 17473</strain>
    </source>
</reference>
<dbReference type="EMBL" id="LVWE01000050">
    <property type="protein sequence ID" value="OAD44480.1"/>
    <property type="molecule type" value="Genomic_DNA"/>
</dbReference>
<protein>
    <submittedName>
        <fullName evidence="1">ABC transporter ATPase</fullName>
    </submittedName>
</protein>
<keyword evidence="2" id="KW-1185">Reference proteome</keyword>
<name>A0A176T993_9FLAO</name>
<dbReference type="STRING" id="1333662.LPB303_12645"/>
<proteinExistence type="predicted"/>
<dbReference type="RefSeq" id="WP_068450727.1">
    <property type="nucleotide sequence ID" value="NZ_CP150660.1"/>
</dbReference>